<dbReference type="InterPro" id="IPR000727">
    <property type="entry name" value="T_SNARE_dom"/>
</dbReference>
<evidence type="ECO:0000313" key="4">
    <source>
        <dbReference type="EMBL" id="GBE61392.1"/>
    </source>
</evidence>
<organism evidence="4 5">
    <name type="scientific">Babesia ovata</name>
    <dbReference type="NCBI Taxonomy" id="189622"/>
    <lineage>
        <taxon>Eukaryota</taxon>
        <taxon>Sar</taxon>
        <taxon>Alveolata</taxon>
        <taxon>Apicomplexa</taxon>
        <taxon>Aconoidasida</taxon>
        <taxon>Piroplasmida</taxon>
        <taxon>Babesiidae</taxon>
        <taxon>Babesia</taxon>
    </lineage>
</organism>
<dbReference type="GeneID" id="39875162"/>
<accession>A0A2H6KEG9</accession>
<gene>
    <name evidence="4" type="ORF">BOVATA_028850</name>
</gene>
<comment type="caution">
    <text evidence="4">The sequence shown here is derived from an EMBL/GenBank/DDBJ whole genome shotgun (WGS) entry which is preliminary data.</text>
</comment>
<name>A0A2H6KEG9_9APIC</name>
<dbReference type="SUPFAM" id="SSF58038">
    <property type="entry name" value="SNARE fusion complex"/>
    <property type="match status" value="1"/>
</dbReference>
<dbReference type="EMBL" id="BDSA01000003">
    <property type="protein sequence ID" value="GBE61392.1"/>
    <property type="molecule type" value="Genomic_DNA"/>
</dbReference>
<keyword evidence="2" id="KW-1133">Transmembrane helix</keyword>
<feature type="transmembrane region" description="Helical" evidence="2">
    <location>
        <begin position="195"/>
        <end position="215"/>
    </location>
</feature>
<feature type="coiled-coil region" evidence="1">
    <location>
        <begin position="43"/>
        <end position="99"/>
    </location>
</feature>
<evidence type="ECO:0000256" key="2">
    <source>
        <dbReference type="SAM" id="Phobius"/>
    </source>
</evidence>
<reference evidence="4 5" key="1">
    <citation type="journal article" date="2017" name="BMC Genomics">
        <title>Whole-genome assembly of Babesia ovata and comparative genomics between closely related pathogens.</title>
        <authorList>
            <person name="Yamagishi J."/>
            <person name="Asada M."/>
            <person name="Hakimi H."/>
            <person name="Tanaka T.Q."/>
            <person name="Sugimoto C."/>
            <person name="Kawazu S."/>
        </authorList>
    </citation>
    <scope>NUCLEOTIDE SEQUENCE [LARGE SCALE GENOMIC DNA]</scope>
    <source>
        <strain evidence="4 5">Miyake</strain>
    </source>
</reference>
<keyword evidence="5" id="KW-1185">Reference proteome</keyword>
<dbReference type="PROSITE" id="PS50192">
    <property type="entry name" value="T_SNARE"/>
    <property type="match status" value="1"/>
</dbReference>
<keyword evidence="2" id="KW-0472">Membrane</keyword>
<evidence type="ECO:0000313" key="5">
    <source>
        <dbReference type="Proteomes" id="UP000236319"/>
    </source>
</evidence>
<proteinExistence type="predicted"/>
<evidence type="ECO:0000259" key="3">
    <source>
        <dbReference type="PROSITE" id="PS50192"/>
    </source>
</evidence>
<dbReference type="OrthoDB" id="19261at2759"/>
<protein>
    <submittedName>
        <fullName evidence="4">Snare region anchored in the vesicle membrane carboxy-terminal protein</fullName>
    </submittedName>
</protein>
<keyword evidence="2" id="KW-0812">Transmembrane</keyword>
<feature type="domain" description="T-SNARE coiled-coil homology" evidence="3">
    <location>
        <begin position="121"/>
        <end position="183"/>
    </location>
</feature>
<keyword evidence="1" id="KW-0175">Coiled coil</keyword>
<dbReference type="RefSeq" id="XP_028867635.1">
    <property type="nucleotide sequence ID" value="XM_029011802.1"/>
</dbReference>
<dbReference type="AlphaFoldDB" id="A0A2H6KEG9"/>
<dbReference type="Proteomes" id="UP000236319">
    <property type="component" value="Unassembled WGS sequence"/>
</dbReference>
<sequence>MAIYQCEDELDRLLLQLKASLHNFELLDEQQQSDRFSEALLLIERAKVAEINYQQEIDILKAQTKQSHLMRLREKQQKLKELKDKLAELRTVVEQNELNQFEKLKESGHLTHAQKLIAWGDDIQDKTQSSINRMRTLTITSEKIGAEVTQDLERQTESLHRVGRTINAVEENVVSANATLKQIAKGILRERFMQILIVLTVLMIIATVLLLVYSGNGKKSADVSR</sequence>
<evidence type="ECO:0000256" key="1">
    <source>
        <dbReference type="SAM" id="Coils"/>
    </source>
</evidence>
<dbReference type="Gene3D" id="1.20.5.110">
    <property type="match status" value="1"/>
</dbReference>
<dbReference type="VEuPathDB" id="PiroplasmaDB:BOVATA_028850"/>